<dbReference type="Proteomes" id="UP000005237">
    <property type="component" value="Unassembled WGS sequence"/>
</dbReference>
<dbReference type="EnsemblMetazoa" id="CJA34893.1">
    <property type="protein sequence ID" value="CJA34893.1"/>
    <property type="gene ID" value="WBGene00210740"/>
</dbReference>
<evidence type="ECO:0000256" key="1">
    <source>
        <dbReference type="SAM" id="MobiDB-lite"/>
    </source>
</evidence>
<feature type="region of interest" description="Disordered" evidence="1">
    <location>
        <begin position="1"/>
        <end position="102"/>
    </location>
</feature>
<evidence type="ECO:0000313" key="3">
    <source>
        <dbReference type="Proteomes" id="UP000005237"/>
    </source>
</evidence>
<reference evidence="3" key="1">
    <citation type="submission" date="2010-08" db="EMBL/GenBank/DDBJ databases">
        <authorList>
            <consortium name="Caenorhabditis japonica Sequencing Consortium"/>
            <person name="Wilson R.K."/>
        </authorList>
    </citation>
    <scope>NUCLEOTIDE SEQUENCE [LARGE SCALE GENOMIC DNA]</scope>
    <source>
        <strain evidence="3">DF5081</strain>
    </source>
</reference>
<proteinExistence type="predicted"/>
<keyword evidence="3" id="KW-1185">Reference proteome</keyword>
<feature type="compositionally biased region" description="Polar residues" evidence="1">
    <location>
        <begin position="30"/>
        <end position="46"/>
    </location>
</feature>
<feature type="compositionally biased region" description="Basic residues" evidence="1">
    <location>
        <begin position="89"/>
        <end position="102"/>
    </location>
</feature>
<name>A0A8R1IQI0_CAEJA</name>
<evidence type="ECO:0000313" key="2">
    <source>
        <dbReference type="EnsemblMetazoa" id="CJA34893.1"/>
    </source>
</evidence>
<organism evidence="2 3">
    <name type="scientific">Caenorhabditis japonica</name>
    <dbReference type="NCBI Taxonomy" id="281687"/>
    <lineage>
        <taxon>Eukaryota</taxon>
        <taxon>Metazoa</taxon>
        <taxon>Ecdysozoa</taxon>
        <taxon>Nematoda</taxon>
        <taxon>Chromadorea</taxon>
        <taxon>Rhabditida</taxon>
        <taxon>Rhabditina</taxon>
        <taxon>Rhabditomorpha</taxon>
        <taxon>Rhabditoidea</taxon>
        <taxon>Rhabditidae</taxon>
        <taxon>Peloderinae</taxon>
        <taxon>Caenorhabditis</taxon>
    </lineage>
</organism>
<reference evidence="2" key="2">
    <citation type="submission" date="2022-06" db="UniProtKB">
        <authorList>
            <consortium name="EnsemblMetazoa"/>
        </authorList>
    </citation>
    <scope>IDENTIFICATION</scope>
    <source>
        <strain evidence="2">DF5081</strain>
    </source>
</reference>
<dbReference type="AlphaFoldDB" id="A0A8R1IQI0"/>
<accession>A0A8R1IQI0</accession>
<sequence length="102" mass="11594">MGNQQERDAYPGNRKSHLKGQNPFPRQDDTSTPTHFSSKMTPTVTLKRSKNRRSPKSIDIAPSAPRSQPPPTRQATKSTKTNHDELPHSLRKIRKKPVRSQN</sequence>
<protein>
    <submittedName>
        <fullName evidence="2">Uncharacterized protein</fullName>
    </submittedName>
</protein>